<dbReference type="InterPro" id="IPR036148">
    <property type="entry name" value="MmgE/PrpD_sf"/>
</dbReference>
<evidence type="ECO:0000313" key="4">
    <source>
        <dbReference type="EMBL" id="PMS30148.1"/>
    </source>
</evidence>
<reference evidence="4 5" key="1">
    <citation type="submission" date="2018-01" db="EMBL/GenBank/DDBJ databases">
        <title>Whole genome analyses suggest that Burkholderia sensu lato contains two further novel genera in the rhizoxinica-symbiotica group Mycetohabitans gen. nov., and Trinickia gen. nov.: implications for the evolution of diazotrophy and nodulation in the Burkholderiaceae.</title>
        <authorList>
            <person name="Estrada-de los Santos P."/>
            <person name="Palmer M."/>
            <person name="Chavez-Ramirez B."/>
            <person name="Beukes C."/>
            <person name="Steenkamp E.T."/>
            <person name="Hirsch A.M."/>
            <person name="Manyaka P."/>
            <person name="Maluk M."/>
            <person name="Lafos M."/>
            <person name="Crook M."/>
            <person name="Gross E."/>
            <person name="Simon M.F."/>
            <person name="Bueno dos Reis Junior F."/>
            <person name="Poole P.S."/>
            <person name="Venter S.N."/>
            <person name="James E.K."/>
        </authorList>
    </citation>
    <scope>NUCLEOTIDE SEQUENCE [LARGE SCALE GENOMIC DNA]</scope>
    <source>
        <strain evidence="4 5">JPY 581</strain>
    </source>
</reference>
<dbReference type="InterPro" id="IPR045337">
    <property type="entry name" value="MmgE_PrpD_C"/>
</dbReference>
<dbReference type="InterPro" id="IPR042188">
    <property type="entry name" value="MmgE/PrpD_sf_2"/>
</dbReference>
<keyword evidence="5" id="KW-1185">Reference proteome</keyword>
<feature type="domain" description="MmgE/PrpD C-terminal" evidence="3">
    <location>
        <begin position="265"/>
        <end position="429"/>
    </location>
</feature>
<organism evidence="4 5">
    <name type="scientific">Trinickia symbiotica</name>
    <dbReference type="NCBI Taxonomy" id="863227"/>
    <lineage>
        <taxon>Bacteria</taxon>
        <taxon>Pseudomonadati</taxon>
        <taxon>Pseudomonadota</taxon>
        <taxon>Betaproteobacteria</taxon>
        <taxon>Burkholderiales</taxon>
        <taxon>Burkholderiaceae</taxon>
        <taxon>Trinickia</taxon>
    </lineage>
</organism>
<comment type="caution">
    <text evidence="4">The sequence shown here is derived from an EMBL/GenBank/DDBJ whole genome shotgun (WGS) entry which is preliminary data.</text>
</comment>
<feature type="domain" description="MmgE/PrpD N-terminal" evidence="2">
    <location>
        <begin position="6"/>
        <end position="244"/>
    </location>
</feature>
<dbReference type="SUPFAM" id="SSF103378">
    <property type="entry name" value="2-methylcitrate dehydratase PrpD"/>
    <property type="match status" value="1"/>
</dbReference>
<evidence type="ECO:0000313" key="5">
    <source>
        <dbReference type="Proteomes" id="UP000235777"/>
    </source>
</evidence>
<proteinExistence type="inferred from homology"/>
<dbReference type="InterPro" id="IPR045336">
    <property type="entry name" value="MmgE_PrpD_N"/>
</dbReference>
<dbReference type="RefSeq" id="WP_018442787.1">
    <property type="nucleotide sequence ID" value="NZ_KB890193.1"/>
</dbReference>
<dbReference type="Pfam" id="PF03972">
    <property type="entry name" value="MmgE_PrpD_N"/>
    <property type="match status" value="1"/>
</dbReference>
<dbReference type="Gene3D" id="3.30.1330.120">
    <property type="entry name" value="2-methylcitrate dehydratase PrpD"/>
    <property type="match status" value="1"/>
</dbReference>
<dbReference type="PANTHER" id="PTHR16943:SF8">
    <property type="entry name" value="2-METHYLCITRATE DEHYDRATASE"/>
    <property type="match status" value="1"/>
</dbReference>
<evidence type="ECO:0000259" key="3">
    <source>
        <dbReference type="Pfam" id="PF19305"/>
    </source>
</evidence>
<dbReference type="Pfam" id="PF19305">
    <property type="entry name" value="MmgE_PrpD_C"/>
    <property type="match status" value="1"/>
</dbReference>
<dbReference type="InterPro" id="IPR042183">
    <property type="entry name" value="MmgE/PrpD_sf_1"/>
</dbReference>
<protein>
    <submittedName>
        <fullName evidence="4">MmgE/PrpD family protein</fullName>
    </submittedName>
</protein>
<comment type="similarity">
    <text evidence="1">Belongs to the PrpD family.</text>
</comment>
<evidence type="ECO:0000259" key="2">
    <source>
        <dbReference type="Pfam" id="PF03972"/>
    </source>
</evidence>
<accession>A0A2N7WL35</accession>
<gene>
    <name evidence="4" type="ORF">C0Z20_30135</name>
</gene>
<dbReference type="PANTHER" id="PTHR16943">
    <property type="entry name" value="2-METHYLCITRATE DEHYDRATASE-RELATED"/>
    <property type="match status" value="1"/>
</dbReference>
<evidence type="ECO:0000256" key="1">
    <source>
        <dbReference type="ARBA" id="ARBA00006174"/>
    </source>
</evidence>
<dbReference type="EMBL" id="PNYC01000033">
    <property type="protein sequence ID" value="PMS30148.1"/>
    <property type="molecule type" value="Genomic_DNA"/>
</dbReference>
<name>A0A2N7WL35_9BURK</name>
<dbReference type="InterPro" id="IPR005656">
    <property type="entry name" value="MmgE_PrpD"/>
</dbReference>
<dbReference type="OrthoDB" id="9791416at2"/>
<dbReference type="AlphaFoldDB" id="A0A2N7WL35"/>
<dbReference type="GO" id="GO:0016829">
    <property type="term" value="F:lyase activity"/>
    <property type="evidence" value="ECO:0007669"/>
    <property type="project" value="InterPro"/>
</dbReference>
<sequence>MYVCERLSGFGASMQTCALSPEVIHHAKRAVLDWYGALISGAVCEPPILLEQALAEDLDRGAARLALGRAATVRAAALINGTAAHTTEVDDIYRKAIYHPGAPTIAAALALAHAQRSSGEAMLRAVVAGYEISTRIGTALGRNHYRYWHNTGTVGTFGATAAAASLLGLQQRPFAYALATCATFAAGLQQAFRMDSMSKPLHAGRAAESGLLAAQLAARGVTGSLDILEGAAGLGKAMSGSPDWAAVLKDVGLTYNIESMTFKNHACCGHTFAAIDGALHLQHSQSVHWEDIEDIHIETYRPALDVAGNFNPTTAAEARFSIPFVVATALRYGSVRLPAFTPERLHDPELRRLIERIRLSVHPELDASFPDQRAALVRLTMRNGAMWEWLQRTRRGDPDAPLSDEELSNKFEELVGPVLGVARCQKLRERLWLMDGLSDVSALNI</sequence>
<dbReference type="Proteomes" id="UP000235777">
    <property type="component" value="Unassembled WGS sequence"/>
</dbReference>
<dbReference type="STRING" id="863227.GCA_000373005_04189"/>
<dbReference type="Gene3D" id="1.10.4100.10">
    <property type="entry name" value="2-methylcitrate dehydratase PrpD"/>
    <property type="match status" value="1"/>
</dbReference>